<name>A0A238YV25_9FLAO</name>
<dbReference type="EMBL" id="FZNT01000011">
    <property type="protein sequence ID" value="SNR74581.1"/>
    <property type="molecule type" value="Genomic_DNA"/>
</dbReference>
<dbReference type="AlphaFoldDB" id="A0A238YV25"/>
<proteinExistence type="predicted"/>
<sequence length="50" mass="5620">MIIPFSPTYIDDTIVNEVVDSLNSVWITGPNVKAPEEEIPKFANNNFINL</sequence>
<keyword evidence="2" id="KW-1185">Reference proteome</keyword>
<evidence type="ECO:0000313" key="2">
    <source>
        <dbReference type="Proteomes" id="UP000198384"/>
    </source>
</evidence>
<gene>
    <name evidence="1" type="ORF">SAMN06265371_1117</name>
</gene>
<protein>
    <recommendedName>
        <fullName evidence="3">DegT/DnrJ/EryC1/StrS aminotransferase family protein</fullName>
    </recommendedName>
</protein>
<evidence type="ECO:0008006" key="3">
    <source>
        <dbReference type="Google" id="ProtNLM"/>
    </source>
</evidence>
<evidence type="ECO:0000313" key="1">
    <source>
        <dbReference type="EMBL" id="SNR74581.1"/>
    </source>
</evidence>
<dbReference type="Proteomes" id="UP000198384">
    <property type="component" value="Unassembled WGS sequence"/>
</dbReference>
<organism evidence="1 2">
    <name type="scientific">Lutibacter agarilyticus</name>
    <dbReference type="NCBI Taxonomy" id="1109740"/>
    <lineage>
        <taxon>Bacteria</taxon>
        <taxon>Pseudomonadati</taxon>
        <taxon>Bacteroidota</taxon>
        <taxon>Flavobacteriia</taxon>
        <taxon>Flavobacteriales</taxon>
        <taxon>Flavobacteriaceae</taxon>
        <taxon>Lutibacter</taxon>
    </lineage>
</organism>
<accession>A0A238YV25</accession>
<reference evidence="1 2" key="1">
    <citation type="submission" date="2017-06" db="EMBL/GenBank/DDBJ databases">
        <authorList>
            <person name="Kim H.J."/>
            <person name="Triplett B.A."/>
        </authorList>
    </citation>
    <scope>NUCLEOTIDE SEQUENCE [LARGE SCALE GENOMIC DNA]</scope>
    <source>
        <strain evidence="1 2">DSM 29150</strain>
    </source>
</reference>